<dbReference type="InterPro" id="IPR001647">
    <property type="entry name" value="HTH_TetR"/>
</dbReference>
<dbReference type="SUPFAM" id="SSF46689">
    <property type="entry name" value="Homeodomain-like"/>
    <property type="match status" value="1"/>
</dbReference>
<dbReference type="Gene3D" id="1.10.357.10">
    <property type="entry name" value="Tetracycline Repressor, domain 2"/>
    <property type="match status" value="1"/>
</dbReference>
<keyword evidence="8" id="KW-1185">Reference proteome</keyword>
<keyword evidence="2 4" id="KW-0238">DNA-binding</keyword>
<dbReference type="RefSeq" id="WP_241915037.1">
    <property type="nucleotide sequence ID" value="NZ_CP093326.1"/>
</dbReference>
<feature type="compositionally biased region" description="Basic and acidic residues" evidence="5">
    <location>
        <begin position="1"/>
        <end position="11"/>
    </location>
</feature>
<feature type="domain" description="HTH tetR-type" evidence="6">
    <location>
        <begin position="35"/>
        <end position="95"/>
    </location>
</feature>
<organism evidence="7 8">
    <name type="scientific">Arthrobacter sulfonylureivorans</name>
    <dbReference type="NCBI Taxonomy" id="2486855"/>
    <lineage>
        <taxon>Bacteria</taxon>
        <taxon>Bacillati</taxon>
        <taxon>Actinomycetota</taxon>
        <taxon>Actinomycetes</taxon>
        <taxon>Micrococcales</taxon>
        <taxon>Micrococcaceae</taxon>
        <taxon>Arthrobacter</taxon>
    </lineage>
</organism>
<dbReference type="Proteomes" id="UP000829069">
    <property type="component" value="Chromosome"/>
</dbReference>
<evidence type="ECO:0000256" key="1">
    <source>
        <dbReference type="ARBA" id="ARBA00023015"/>
    </source>
</evidence>
<dbReference type="Pfam" id="PF00440">
    <property type="entry name" value="TetR_N"/>
    <property type="match status" value="1"/>
</dbReference>
<keyword evidence="3" id="KW-0804">Transcription</keyword>
<accession>A0ABY3WA79</accession>
<dbReference type="PANTHER" id="PTHR30055:SF234">
    <property type="entry name" value="HTH-TYPE TRANSCRIPTIONAL REGULATOR BETI"/>
    <property type="match status" value="1"/>
</dbReference>
<name>A0ABY3WA79_9MICC</name>
<evidence type="ECO:0000256" key="3">
    <source>
        <dbReference type="ARBA" id="ARBA00023163"/>
    </source>
</evidence>
<sequence>MSAAEQEHTTMDRAPGQGTVPELPEPLPLRKRQQLRTRQDLVRATIDIIDAAGAKTATIDRITVRAGTSRATLYAHFPGGRTDLMSEAYRTIGQDLIDAAERDAAGQDDWIEKLCAYPRAMLDLAARRELSLFYNVSGPQHFGIGRRRGSASKHTLDTFVRELRNEQDKGGLRAELDIEAIAGLLIGAIREAGIDASRDPGTAPRNLSAFRQLLEALAGR</sequence>
<feature type="region of interest" description="Disordered" evidence="5">
    <location>
        <begin position="1"/>
        <end position="32"/>
    </location>
</feature>
<evidence type="ECO:0000313" key="7">
    <source>
        <dbReference type="EMBL" id="UNK47249.1"/>
    </source>
</evidence>
<protein>
    <submittedName>
        <fullName evidence="7">TetR/AcrR family transcriptional regulator</fullName>
    </submittedName>
</protein>
<evidence type="ECO:0000256" key="2">
    <source>
        <dbReference type="ARBA" id="ARBA00023125"/>
    </source>
</evidence>
<dbReference type="PANTHER" id="PTHR30055">
    <property type="entry name" value="HTH-TYPE TRANSCRIPTIONAL REGULATOR RUTR"/>
    <property type="match status" value="1"/>
</dbReference>
<dbReference type="EMBL" id="CP093326">
    <property type="protein sequence ID" value="UNK47249.1"/>
    <property type="molecule type" value="Genomic_DNA"/>
</dbReference>
<evidence type="ECO:0000256" key="5">
    <source>
        <dbReference type="SAM" id="MobiDB-lite"/>
    </source>
</evidence>
<feature type="DNA-binding region" description="H-T-H motif" evidence="4">
    <location>
        <begin position="58"/>
        <end position="77"/>
    </location>
</feature>
<dbReference type="InterPro" id="IPR050109">
    <property type="entry name" value="HTH-type_TetR-like_transc_reg"/>
</dbReference>
<proteinExistence type="predicted"/>
<keyword evidence="1" id="KW-0805">Transcription regulation</keyword>
<dbReference type="InterPro" id="IPR009057">
    <property type="entry name" value="Homeodomain-like_sf"/>
</dbReference>
<evidence type="ECO:0000256" key="4">
    <source>
        <dbReference type="PROSITE-ProRule" id="PRU00335"/>
    </source>
</evidence>
<gene>
    <name evidence="7" type="ORF">MNQ99_07890</name>
</gene>
<evidence type="ECO:0000313" key="8">
    <source>
        <dbReference type="Proteomes" id="UP000829069"/>
    </source>
</evidence>
<dbReference type="PROSITE" id="PS50977">
    <property type="entry name" value="HTH_TETR_2"/>
    <property type="match status" value="1"/>
</dbReference>
<evidence type="ECO:0000259" key="6">
    <source>
        <dbReference type="PROSITE" id="PS50977"/>
    </source>
</evidence>
<reference evidence="7 8" key="1">
    <citation type="submission" date="2022-03" db="EMBL/GenBank/DDBJ databases">
        <title>Isotopic signatures of nitrous oxide derived from detoxification processes.</title>
        <authorList>
            <person name="Behrendt U."/>
            <person name="Buchen C."/>
            <person name="Well R."/>
            <person name="Ulrich A."/>
            <person name="Rohe L."/>
            <person name="Kolb S."/>
            <person name="Schloter M."/>
            <person name="Horn M.A."/>
            <person name="Augustin J."/>
        </authorList>
    </citation>
    <scope>NUCLEOTIDE SEQUENCE [LARGE SCALE GENOMIC DNA]</scope>
    <source>
        <strain evidence="7 8">S4-C24</strain>
    </source>
</reference>